<feature type="region of interest" description="Disordered" evidence="1">
    <location>
        <begin position="1"/>
        <end position="44"/>
    </location>
</feature>
<reference evidence="2" key="1">
    <citation type="submission" date="2020-07" db="EMBL/GenBank/DDBJ databases">
        <title>Multicomponent nature underlies the extraordinary mechanical properties of spider dragline silk.</title>
        <authorList>
            <person name="Kono N."/>
            <person name="Nakamura H."/>
            <person name="Mori M."/>
            <person name="Yoshida Y."/>
            <person name="Ohtoshi R."/>
            <person name="Malay A.D."/>
            <person name="Moran D.A.P."/>
            <person name="Tomita M."/>
            <person name="Numata K."/>
            <person name="Arakawa K."/>
        </authorList>
    </citation>
    <scope>NUCLEOTIDE SEQUENCE</scope>
</reference>
<sequence>MSQSPIVKGDGLDPTGVDPEGGVKRTSQGLLQDGSFGATAMCSR</sequence>
<dbReference type="EMBL" id="BMAO01028486">
    <property type="protein sequence ID" value="GFR25054.1"/>
    <property type="molecule type" value="Genomic_DNA"/>
</dbReference>
<protein>
    <submittedName>
        <fullName evidence="2">Uncharacterized protein</fullName>
    </submittedName>
</protein>
<proteinExistence type="predicted"/>
<dbReference type="Proteomes" id="UP000887116">
    <property type="component" value="Unassembled WGS sequence"/>
</dbReference>
<evidence type="ECO:0000313" key="2">
    <source>
        <dbReference type="EMBL" id="GFR25054.1"/>
    </source>
</evidence>
<evidence type="ECO:0000256" key="1">
    <source>
        <dbReference type="SAM" id="MobiDB-lite"/>
    </source>
</evidence>
<dbReference type="AlphaFoldDB" id="A0A8X6IMK2"/>
<gene>
    <name evidence="2" type="ORF">TNCT_257871</name>
</gene>
<keyword evidence="3" id="KW-1185">Reference proteome</keyword>
<feature type="non-terminal residue" evidence="2">
    <location>
        <position position="44"/>
    </location>
</feature>
<organism evidence="2 3">
    <name type="scientific">Trichonephila clavata</name>
    <name type="common">Joro spider</name>
    <name type="synonym">Nephila clavata</name>
    <dbReference type="NCBI Taxonomy" id="2740835"/>
    <lineage>
        <taxon>Eukaryota</taxon>
        <taxon>Metazoa</taxon>
        <taxon>Ecdysozoa</taxon>
        <taxon>Arthropoda</taxon>
        <taxon>Chelicerata</taxon>
        <taxon>Arachnida</taxon>
        <taxon>Araneae</taxon>
        <taxon>Araneomorphae</taxon>
        <taxon>Entelegynae</taxon>
        <taxon>Araneoidea</taxon>
        <taxon>Nephilidae</taxon>
        <taxon>Trichonephila</taxon>
    </lineage>
</organism>
<evidence type="ECO:0000313" key="3">
    <source>
        <dbReference type="Proteomes" id="UP000887116"/>
    </source>
</evidence>
<comment type="caution">
    <text evidence="2">The sequence shown here is derived from an EMBL/GenBank/DDBJ whole genome shotgun (WGS) entry which is preliminary data.</text>
</comment>
<name>A0A8X6IMK2_TRICU</name>
<accession>A0A8X6IMK2</accession>